<feature type="transmembrane region" description="Helical" evidence="12">
    <location>
        <begin position="204"/>
        <end position="226"/>
    </location>
</feature>
<dbReference type="RefSeq" id="XP_006867567.1">
    <property type="nucleotide sequence ID" value="XM_006867505.1"/>
</dbReference>
<evidence type="ECO:0000313" key="15">
    <source>
        <dbReference type="RefSeq" id="XP_006867567.1"/>
    </source>
</evidence>
<dbReference type="GO" id="GO:0004984">
    <property type="term" value="F:olfactory receptor activity"/>
    <property type="evidence" value="ECO:0007669"/>
    <property type="project" value="InterPro"/>
</dbReference>
<accession>A0A9B0TNI8</accession>
<keyword evidence="9 11" id="KW-0675">Receptor</keyword>
<dbReference type="PRINTS" id="PR00237">
    <property type="entry name" value="GPCRRHODOPSN"/>
</dbReference>
<dbReference type="GeneID" id="102835083"/>
<evidence type="ECO:0000256" key="6">
    <source>
        <dbReference type="ARBA" id="ARBA00022989"/>
    </source>
</evidence>
<gene>
    <name evidence="15" type="primary">LOC102835083</name>
</gene>
<dbReference type="Proteomes" id="UP000504623">
    <property type="component" value="Unplaced"/>
</dbReference>
<dbReference type="PANTHER" id="PTHR26452">
    <property type="entry name" value="OLFACTORY RECEPTOR"/>
    <property type="match status" value="1"/>
</dbReference>
<feature type="transmembrane region" description="Helical" evidence="12">
    <location>
        <begin position="273"/>
        <end position="292"/>
    </location>
</feature>
<evidence type="ECO:0000256" key="11">
    <source>
        <dbReference type="RuleBase" id="RU000688"/>
    </source>
</evidence>
<feature type="transmembrane region" description="Helical" evidence="12">
    <location>
        <begin position="25"/>
        <end position="51"/>
    </location>
</feature>
<dbReference type="PROSITE" id="PS50262">
    <property type="entry name" value="G_PROTEIN_RECEP_F1_2"/>
    <property type="match status" value="1"/>
</dbReference>
<dbReference type="SMART" id="SM01381">
    <property type="entry name" value="7TM_GPCR_Srsx"/>
    <property type="match status" value="1"/>
</dbReference>
<dbReference type="PRINTS" id="PR00245">
    <property type="entry name" value="OLFACTORYR"/>
</dbReference>
<dbReference type="FunFam" id="1.20.1070.10:FF:000015">
    <property type="entry name" value="Olfactory receptor"/>
    <property type="match status" value="1"/>
</dbReference>
<evidence type="ECO:0000256" key="1">
    <source>
        <dbReference type="ARBA" id="ARBA00004651"/>
    </source>
</evidence>
<evidence type="ECO:0000259" key="13">
    <source>
        <dbReference type="PROSITE" id="PS50262"/>
    </source>
</evidence>
<organism evidence="14 15">
    <name type="scientific">Chrysochloris asiatica</name>
    <name type="common">Cape golden mole</name>
    <dbReference type="NCBI Taxonomy" id="185453"/>
    <lineage>
        <taxon>Eukaryota</taxon>
        <taxon>Metazoa</taxon>
        <taxon>Chordata</taxon>
        <taxon>Craniata</taxon>
        <taxon>Vertebrata</taxon>
        <taxon>Euteleostomi</taxon>
        <taxon>Mammalia</taxon>
        <taxon>Eutheria</taxon>
        <taxon>Afrotheria</taxon>
        <taxon>Chrysochloridae</taxon>
        <taxon>Chrysochlorinae</taxon>
        <taxon>Chrysochloris</taxon>
    </lineage>
</organism>
<feature type="transmembrane region" description="Helical" evidence="12">
    <location>
        <begin position="58"/>
        <end position="78"/>
    </location>
</feature>
<reference evidence="15" key="1">
    <citation type="submission" date="2025-08" db="UniProtKB">
        <authorList>
            <consortium name="RefSeq"/>
        </authorList>
    </citation>
    <scope>IDENTIFICATION</scope>
    <source>
        <tissue evidence="15">Spleen</tissue>
    </source>
</reference>
<keyword evidence="4 11" id="KW-0812">Transmembrane</keyword>
<dbReference type="GO" id="GO:0005886">
    <property type="term" value="C:plasma membrane"/>
    <property type="evidence" value="ECO:0007669"/>
    <property type="project" value="UniProtKB-SubCell"/>
</dbReference>
<evidence type="ECO:0000256" key="4">
    <source>
        <dbReference type="ARBA" id="ARBA00022692"/>
    </source>
</evidence>
<dbReference type="InterPro" id="IPR000725">
    <property type="entry name" value="Olfact_rcpt"/>
</dbReference>
<evidence type="ECO:0000256" key="8">
    <source>
        <dbReference type="ARBA" id="ARBA00023136"/>
    </source>
</evidence>
<dbReference type="FunFam" id="1.10.1220.70:FF:000001">
    <property type="entry name" value="Olfactory receptor"/>
    <property type="match status" value="1"/>
</dbReference>
<feature type="transmembrane region" description="Helical" evidence="12">
    <location>
        <begin position="238"/>
        <end position="261"/>
    </location>
</feature>
<evidence type="ECO:0000256" key="5">
    <source>
        <dbReference type="ARBA" id="ARBA00022725"/>
    </source>
</evidence>
<name>A0A9B0TNI8_CHRAS</name>
<keyword evidence="10 11" id="KW-0807">Transducer</keyword>
<evidence type="ECO:0000256" key="9">
    <source>
        <dbReference type="ARBA" id="ARBA00023170"/>
    </source>
</evidence>
<keyword evidence="14" id="KW-1185">Reference proteome</keyword>
<keyword evidence="12" id="KW-0716">Sensory transduction</keyword>
<dbReference type="PROSITE" id="PS00237">
    <property type="entry name" value="G_PROTEIN_RECEP_F1_1"/>
    <property type="match status" value="1"/>
</dbReference>
<proteinExistence type="inferred from homology"/>
<dbReference type="Gene3D" id="1.20.1070.10">
    <property type="entry name" value="Rhodopsin 7-helix transmembrane proteins"/>
    <property type="match status" value="1"/>
</dbReference>
<keyword evidence="5 12" id="KW-0552">Olfaction</keyword>
<keyword evidence="7 11" id="KW-0297">G-protein coupled receptor</keyword>
<dbReference type="AlphaFoldDB" id="A0A9B0TNI8"/>
<keyword evidence="8 12" id="KW-0472">Membrane</keyword>
<evidence type="ECO:0000256" key="10">
    <source>
        <dbReference type="ARBA" id="ARBA00023224"/>
    </source>
</evidence>
<dbReference type="OrthoDB" id="6145535at2759"/>
<feature type="domain" description="G-protein coupled receptors family 1 profile" evidence="13">
    <location>
        <begin position="41"/>
        <end position="290"/>
    </location>
</feature>
<evidence type="ECO:0000313" key="14">
    <source>
        <dbReference type="Proteomes" id="UP000504623"/>
    </source>
</evidence>
<sequence>MSADNQTSVVEFILQGFSDDPQIRVLLSVLFLFLYLIGLAGNVLIVLLIILSPGLHTPMYFFLVNLAFLDLICTNTVLPKLMESLLVTVGTISYHGCLTQIFFLTWSLGAELLLLTVMAFDRYVAICQPLRYGTIMSWPLCTLLATAVWTITVANTSVHTGLMARLNFCGPNHMQHFLCEVPSLLLLSCSPTIVNNIMIIMADVYFGVVNFFCTMVSYGYIVASILRIRSSSGKHRAFSTCSSHLLVVTLYYSTVIYTYFLPASGASMENGKVVAVLYTAVSPALNPLIYSLRNKDVKAALQKVAPSSWLGKSVAT</sequence>
<feature type="transmembrane region" description="Helical" evidence="12">
    <location>
        <begin position="132"/>
        <end position="154"/>
    </location>
</feature>
<dbReference type="InterPro" id="IPR000276">
    <property type="entry name" value="GPCR_Rhodpsn"/>
</dbReference>
<evidence type="ECO:0000256" key="7">
    <source>
        <dbReference type="ARBA" id="ARBA00023040"/>
    </source>
</evidence>
<dbReference type="InterPro" id="IPR017452">
    <property type="entry name" value="GPCR_Rhodpsn_7TM"/>
</dbReference>
<evidence type="ECO:0000256" key="12">
    <source>
        <dbReference type="RuleBase" id="RU363047"/>
    </source>
</evidence>
<dbReference type="GO" id="GO:0004930">
    <property type="term" value="F:G protein-coupled receptor activity"/>
    <property type="evidence" value="ECO:0007669"/>
    <property type="project" value="UniProtKB-KW"/>
</dbReference>
<dbReference type="SUPFAM" id="SSF81321">
    <property type="entry name" value="Family A G protein-coupled receptor-like"/>
    <property type="match status" value="1"/>
</dbReference>
<protein>
    <recommendedName>
        <fullName evidence="12">Olfactory receptor</fullName>
    </recommendedName>
</protein>
<dbReference type="Pfam" id="PF13853">
    <property type="entry name" value="7tm_4"/>
    <property type="match status" value="1"/>
</dbReference>
<feature type="transmembrane region" description="Helical" evidence="12">
    <location>
        <begin position="98"/>
        <end position="120"/>
    </location>
</feature>
<evidence type="ECO:0000256" key="3">
    <source>
        <dbReference type="ARBA" id="ARBA00022475"/>
    </source>
</evidence>
<comment type="subcellular location">
    <subcellularLocation>
        <location evidence="1 12">Cell membrane</location>
        <topology evidence="1 12">Multi-pass membrane protein</topology>
    </subcellularLocation>
</comment>
<evidence type="ECO:0000256" key="2">
    <source>
        <dbReference type="ARBA" id="ARBA00010663"/>
    </source>
</evidence>
<comment type="similarity">
    <text evidence="2 11">Belongs to the G-protein coupled receptor 1 family.</text>
</comment>
<dbReference type="InterPro" id="IPR050516">
    <property type="entry name" value="Olfactory_GPCR"/>
</dbReference>
<keyword evidence="3 12" id="KW-1003">Cell membrane</keyword>
<keyword evidence="6 12" id="KW-1133">Transmembrane helix</keyword>